<protein>
    <recommendedName>
        <fullName evidence="5">Pilus assembly protein PilO</fullName>
    </recommendedName>
</protein>
<proteinExistence type="predicted"/>
<keyword evidence="1" id="KW-0175">Coiled coil</keyword>
<accession>A0A9X3WKQ9</accession>
<organism evidence="3 4">
    <name type="scientific">Aquibacillus koreensis</name>
    <dbReference type="NCBI Taxonomy" id="279446"/>
    <lineage>
        <taxon>Bacteria</taxon>
        <taxon>Bacillati</taxon>
        <taxon>Bacillota</taxon>
        <taxon>Bacilli</taxon>
        <taxon>Bacillales</taxon>
        <taxon>Bacillaceae</taxon>
        <taxon>Aquibacillus</taxon>
    </lineage>
</organism>
<dbReference type="InterPro" id="IPR007445">
    <property type="entry name" value="PilO"/>
</dbReference>
<comment type="caution">
    <text evidence="3">The sequence shown here is derived from an EMBL/GenBank/DDBJ whole genome shotgun (WGS) entry which is preliminary data.</text>
</comment>
<dbReference type="Pfam" id="PF04350">
    <property type="entry name" value="PilO"/>
    <property type="match status" value="1"/>
</dbReference>
<reference evidence="3" key="1">
    <citation type="submission" date="2022-06" db="EMBL/GenBank/DDBJ databases">
        <title>Aquibacillus sp. a new bacterium isolated from soil saline samples.</title>
        <authorList>
            <person name="Galisteo C."/>
            <person name="De La Haba R."/>
            <person name="Sanchez-Porro C."/>
            <person name="Ventosa A."/>
        </authorList>
    </citation>
    <scope>NUCLEOTIDE SEQUENCE</scope>
    <source>
        <strain evidence="3">JCM 12387</strain>
    </source>
</reference>
<evidence type="ECO:0000256" key="1">
    <source>
        <dbReference type="SAM" id="Coils"/>
    </source>
</evidence>
<dbReference type="InterPro" id="IPR014717">
    <property type="entry name" value="Transl_elong_EF1B/ribsomal_bS6"/>
</dbReference>
<dbReference type="Gene3D" id="3.30.70.60">
    <property type="match status" value="1"/>
</dbReference>
<feature type="coiled-coil region" evidence="1">
    <location>
        <begin position="39"/>
        <end position="66"/>
    </location>
</feature>
<keyword evidence="4" id="KW-1185">Reference proteome</keyword>
<sequence length="212" mass="24027">MTIRWSRLHSLLLILVIVLAVGIFVAGYMGFIQPLEEQVIDIQDEIDLQEQLIANAENNNESLDSSTNLQLQLPIDKQTDQMLVRLKEIQEVSNSSINQYTIEHRSTGNEATDAESANDQTSAIPNNVGSIYYQLQVTSGNYQQMYQFLNELREMDRIVSIDSLQFGPNTNENFDFSVSFTAYYSPTLNGLRIEAPTFEYEPSAAKETPFPE</sequence>
<name>A0A9X3WKQ9_9BACI</name>
<feature type="transmembrane region" description="Helical" evidence="2">
    <location>
        <begin position="12"/>
        <end position="31"/>
    </location>
</feature>
<dbReference type="Proteomes" id="UP001145072">
    <property type="component" value="Unassembled WGS sequence"/>
</dbReference>
<evidence type="ECO:0000313" key="3">
    <source>
        <dbReference type="EMBL" id="MDC3419159.1"/>
    </source>
</evidence>
<evidence type="ECO:0008006" key="5">
    <source>
        <dbReference type="Google" id="ProtNLM"/>
    </source>
</evidence>
<evidence type="ECO:0000313" key="4">
    <source>
        <dbReference type="Proteomes" id="UP001145072"/>
    </source>
</evidence>
<dbReference type="RefSeq" id="WP_259871953.1">
    <property type="nucleotide sequence ID" value="NZ_JAMQJZ010000001.1"/>
</dbReference>
<evidence type="ECO:0000256" key="2">
    <source>
        <dbReference type="SAM" id="Phobius"/>
    </source>
</evidence>
<gene>
    <name evidence="3" type="ORF">NC661_02040</name>
</gene>
<keyword evidence="2" id="KW-1133">Transmembrane helix</keyword>
<dbReference type="EMBL" id="JAMQJZ010000001">
    <property type="protein sequence ID" value="MDC3419159.1"/>
    <property type="molecule type" value="Genomic_DNA"/>
</dbReference>
<keyword evidence="2" id="KW-0812">Transmembrane</keyword>
<dbReference type="AlphaFoldDB" id="A0A9X3WKQ9"/>
<keyword evidence="2" id="KW-0472">Membrane</keyword>